<dbReference type="EMBL" id="JARXVE010000001">
    <property type="protein sequence ID" value="MDH6193433.1"/>
    <property type="molecule type" value="Genomic_DNA"/>
</dbReference>
<gene>
    <name evidence="2" type="ORF">M2272_000054</name>
</gene>
<protein>
    <recommendedName>
        <fullName evidence="1">DUF222 domain-containing protein</fullName>
    </recommendedName>
</protein>
<keyword evidence="3" id="KW-1185">Reference proteome</keyword>
<dbReference type="RefSeq" id="WP_280830147.1">
    <property type="nucleotide sequence ID" value="NZ_JARXVE010000001.1"/>
</dbReference>
<evidence type="ECO:0000313" key="2">
    <source>
        <dbReference type="EMBL" id="MDH6193433.1"/>
    </source>
</evidence>
<dbReference type="InterPro" id="IPR003870">
    <property type="entry name" value="DUF222"/>
</dbReference>
<feature type="domain" description="DUF222" evidence="1">
    <location>
        <begin position="14"/>
        <end position="79"/>
    </location>
</feature>
<sequence>MNLGPRVSVTGEPLPPQRAATAAAQAGGWVTQEHIEALESFFTRCPVWVDTARRERFEGKLVAVAASSPPESLRQTINEACIC</sequence>
<proteinExistence type="predicted"/>
<reference evidence="2 3" key="1">
    <citation type="submission" date="2023-04" db="EMBL/GenBank/DDBJ databases">
        <title>Forest soil microbial communities from Buena Vista Peninsula, Colon Province, Panama.</title>
        <authorList>
            <person name="Bouskill N."/>
        </authorList>
    </citation>
    <scope>NUCLEOTIDE SEQUENCE [LARGE SCALE GENOMIC DNA]</scope>
    <source>
        <strain evidence="2 3">AC80</strain>
    </source>
</reference>
<evidence type="ECO:0000313" key="3">
    <source>
        <dbReference type="Proteomes" id="UP001160130"/>
    </source>
</evidence>
<comment type="caution">
    <text evidence="2">The sequence shown here is derived from an EMBL/GenBank/DDBJ whole genome shotgun (WGS) entry which is preliminary data.</text>
</comment>
<organism evidence="2 3">
    <name type="scientific">Mycolicibacterium frederiksbergense</name>
    <dbReference type="NCBI Taxonomy" id="117567"/>
    <lineage>
        <taxon>Bacteria</taxon>
        <taxon>Bacillati</taxon>
        <taxon>Actinomycetota</taxon>
        <taxon>Actinomycetes</taxon>
        <taxon>Mycobacteriales</taxon>
        <taxon>Mycobacteriaceae</taxon>
        <taxon>Mycolicibacterium</taxon>
    </lineage>
</organism>
<evidence type="ECO:0000259" key="1">
    <source>
        <dbReference type="Pfam" id="PF02720"/>
    </source>
</evidence>
<accession>A0ABT6KRS4</accession>
<dbReference type="Proteomes" id="UP001160130">
    <property type="component" value="Unassembled WGS sequence"/>
</dbReference>
<name>A0ABT6KRS4_9MYCO</name>
<dbReference type="Pfam" id="PF02720">
    <property type="entry name" value="DUF222"/>
    <property type="match status" value="1"/>
</dbReference>